<dbReference type="InterPro" id="IPR017896">
    <property type="entry name" value="4Fe4S_Fe-S-bd"/>
</dbReference>
<dbReference type="GO" id="GO:0052693">
    <property type="term" value="F:epoxyqueuosine reductase activity"/>
    <property type="evidence" value="ECO:0007669"/>
    <property type="project" value="TreeGrafter"/>
</dbReference>
<dbReference type="EMBL" id="BARV01000433">
    <property type="protein sequence ID" value="GAH98344.1"/>
    <property type="molecule type" value="Genomic_DNA"/>
</dbReference>
<sequence length="268" mass="29796">MDEYCYQVIKEYLNERGYNAVKRERGQNMPLKPLAVKAGIGVYGKNSLVHADGFGSWIYLEGVITDAPLEAEDRPYKLSDCGDCIACIEACPTNAIKEPYKVMPSLCIAEWLDGAPIPRELRKKVGTRLTGCEICQEVCPKNQRLIPRRHYPVEIEEKSDSPELISLLLGDENYYKTVLPNHVLQMDISTLRRNVALAIGNICDPTTVPALVQALSYSEPKVRLYAAWALGRIGGGKAREALARSLNSEVDLEVQKEIKAALQECSKA</sequence>
<keyword evidence="1" id="KW-0479">Metal-binding</keyword>
<dbReference type="InterPro" id="IPR004155">
    <property type="entry name" value="PBS_lyase_HEAT"/>
</dbReference>
<keyword evidence="1" id="KW-0411">Iron-sulfur</keyword>
<dbReference type="PROSITE" id="PS00198">
    <property type="entry name" value="4FE4S_FER_1"/>
    <property type="match status" value="1"/>
</dbReference>
<dbReference type="InterPro" id="IPR017900">
    <property type="entry name" value="4Fe4S_Fe_S_CS"/>
</dbReference>
<proteinExistence type="predicted"/>
<dbReference type="GO" id="GO:0008616">
    <property type="term" value="P:tRNA queuosine(34) biosynthetic process"/>
    <property type="evidence" value="ECO:0007669"/>
    <property type="project" value="InterPro"/>
</dbReference>
<dbReference type="PANTHER" id="PTHR30002:SF4">
    <property type="entry name" value="EPOXYQUEUOSINE REDUCTASE"/>
    <property type="match status" value="1"/>
</dbReference>
<dbReference type="PROSITE" id="PS51379">
    <property type="entry name" value="4FE4S_FER_2"/>
    <property type="match status" value="1"/>
</dbReference>
<dbReference type="InterPro" id="IPR011989">
    <property type="entry name" value="ARM-like"/>
</dbReference>
<dbReference type="InterPro" id="IPR016024">
    <property type="entry name" value="ARM-type_fold"/>
</dbReference>
<comment type="caution">
    <text evidence="3">The sequence shown here is derived from an EMBL/GenBank/DDBJ whole genome shotgun (WGS) entry which is preliminary data.</text>
</comment>
<gene>
    <name evidence="3" type="ORF">S06H3_01669</name>
</gene>
<evidence type="ECO:0000259" key="2">
    <source>
        <dbReference type="PROSITE" id="PS51379"/>
    </source>
</evidence>
<dbReference type="AlphaFoldDB" id="X1L7E4"/>
<dbReference type="GO" id="GO:0051539">
    <property type="term" value="F:4 iron, 4 sulfur cluster binding"/>
    <property type="evidence" value="ECO:0007669"/>
    <property type="project" value="UniProtKB-KW"/>
</dbReference>
<dbReference type="Pfam" id="PF13646">
    <property type="entry name" value="HEAT_2"/>
    <property type="match status" value="1"/>
</dbReference>
<dbReference type="InterPro" id="IPR004453">
    <property type="entry name" value="QueG"/>
</dbReference>
<keyword evidence="1" id="KW-0004">4Fe-4S</keyword>
<dbReference type="Pfam" id="PF13484">
    <property type="entry name" value="Fer4_16"/>
    <property type="match status" value="1"/>
</dbReference>
<evidence type="ECO:0000313" key="3">
    <source>
        <dbReference type="EMBL" id="GAH98344.1"/>
    </source>
</evidence>
<organism evidence="3">
    <name type="scientific">marine sediment metagenome</name>
    <dbReference type="NCBI Taxonomy" id="412755"/>
    <lineage>
        <taxon>unclassified sequences</taxon>
        <taxon>metagenomes</taxon>
        <taxon>ecological metagenomes</taxon>
    </lineage>
</organism>
<evidence type="ECO:0000256" key="1">
    <source>
        <dbReference type="ARBA" id="ARBA00022485"/>
    </source>
</evidence>
<dbReference type="SUPFAM" id="SSF48371">
    <property type="entry name" value="ARM repeat"/>
    <property type="match status" value="1"/>
</dbReference>
<dbReference type="PANTHER" id="PTHR30002">
    <property type="entry name" value="EPOXYQUEUOSINE REDUCTASE"/>
    <property type="match status" value="1"/>
</dbReference>
<feature type="domain" description="4Fe-4S ferredoxin-type" evidence="2">
    <location>
        <begin position="73"/>
        <end position="101"/>
    </location>
</feature>
<dbReference type="SMART" id="SM00567">
    <property type="entry name" value="EZ_HEAT"/>
    <property type="match status" value="2"/>
</dbReference>
<keyword evidence="1" id="KW-0408">Iron</keyword>
<accession>X1L7E4</accession>
<dbReference type="SUPFAM" id="SSF54862">
    <property type="entry name" value="4Fe-4S ferredoxins"/>
    <property type="match status" value="1"/>
</dbReference>
<name>X1L7E4_9ZZZZ</name>
<dbReference type="Gene3D" id="1.25.10.10">
    <property type="entry name" value="Leucine-rich Repeat Variant"/>
    <property type="match status" value="1"/>
</dbReference>
<dbReference type="Gene3D" id="3.30.70.20">
    <property type="match status" value="1"/>
</dbReference>
<protein>
    <recommendedName>
        <fullName evidence="2">4Fe-4S ferredoxin-type domain-containing protein</fullName>
    </recommendedName>
</protein>
<reference evidence="3" key="1">
    <citation type="journal article" date="2014" name="Front. Microbiol.">
        <title>High frequency of phylogenetically diverse reductive dehalogenase-homologous genes in deep subseafloor sedimentary metagenomes.</title>
        <authorList>
            <person name="Kawai M."/>
            <person name="Futagami T."/>
            <person name="Toyoda A."/>
            <person name="Takaki Y."/>
            <person name="Nishi S."/>
            <person name="Hori S."/>
            <person name="Arai W."/>
            <person name="Tsubouchi T."/>
            <person name="Morono Y."/>
            <person name="Uchiyama I."/>
            <person name="Ito T."/>
            <person name="Fujiyama A."/>
            <person name="Inagaki F."/>
            <person name="Takami H."/>
        </authorList>
    </citation>
    <scope>NUCLEOTIDE SEQUENCE</scope>
    <source>
        <strain evidence="3">Expedition CK06-06</strain>
    </source>
</reference>